<dbReference type="InterPro" id="IPR021373">
    <property type="entry name" value="DUF2993"/>
</dbReference>
<evidence type="ECO:0000313" key="3">
    <source>
        <dbReference type="EMBL" id="OHV19594.1"/>
    </source>
</evidence>
<keyword evidence="2" id="KW-0812">Transmembrane</keyword>
<name>A0A1S1PHT9_9ACTN</name>
<keyword evidence="2" id="KW-0472">Membrane</keyword>
<gene>
    <name evidence="3" type="ORF">BBK14_29225</name>
</gene>
<accession>A0A1S1PHT9</accession>
<sequence length="403" mass="41675">MNHGGDGTGQHADEGDIPAHRSPWARPASDEWPASGEWPAPGGDQPTMDLHHRAGAAAATGPRSGQPAPPPPAGAFQSGRPAWPAAGGTGGTDRWEENHQPDEPDEPGRPPIPPTMSYGSAPDDHRLLAGTTPSAGTAPARRRRRRWLWALVAAAVGFVLLVVGDRAAVSVAEGQMAKQIKVSVAESLECGAPAPTVRDVHIGGFPFLTQILLGKFEEIGVTIEGIATPGPRISAVQAQLSGIHVPLGDMISGSVGAVPVDDIRATVRLDYADLNTYLAGLPGALQVNPVDGGRRIEISGRTDLWLFGSQEIGGVTTFEVRDNVLTLVPSEVTLRGAINATIPVPVGGLLPPIKIPVGQLPLDLDIVEASTGGSGLSLTATAHDVVLPAAEQPAPRQCPPGNT</sequence>
<feature type="region of interest" description="Disordered" evidence="1">
    <location>
        <begin position="1"/>
        <end position="140"/>
    </location>
</feature>
<feature type="compositionally biased region" description="Low complexity" evidence="1">
    <location>
        <begin position="128"/>
        <end position="139"/>
    </location>
</feature>
<protein>
    <recommendedName>
        <fullName evidence="5">DUF2993 domain-containing protein</fullName>
    </recommendedName>
</protein>
<dbReference type="EMBL" id="MAXA01000280">
    <property type="protein sequence ID" value="OHV19594.1"/>
    <property type="molecule type" value="Genomic_DNA"/>
</dbReference>
<evidence type="ECO:0000313" key="4">
    <source>
        <dbReference type="Proteomes" id="UP000179769"/>
    </source>
</evidence>
<evidence type="ECO:0008006" key="5">
    <source>
        <dbReference type="Google" id="ProtNLM"/>
    </source>
</evidence>
<dbReference type="Proteomes" id="UP000179769">
    <property type="component" value="Unassembled WGS sequence"/>
</dbReference>
<evidence type="ECO:0000256" key="2">
    <source>
        <dbReference type="SAM" id="Phobius"/>
    </source>
</evidence>
<comment type="caution">
    <text evidence="3">The sequence shown here is derived from an EMBL/GenBank/DDBJ whole genome shotgun (WGS) entry which is preliminary data.</text>
</comment>
<reference evidence="4" key="1">
    <citation type="submission" date="2016-07" db="EMBL/GenBank/DDBJ databases">
        <title>Frankia sp. NRRL B-16219 Genome sequencing.</title>
        <authorList>
            <person name="Ghodhbane-Gtari F."/>
            <person name="Swanson E."/>
            <person name="Gueddou A."/>
            <person name="Louati M."/>
            <person name="Nouioui I."/>
            <person name="Hezbri K."/>
            <person name="Abebe-Akele F."/>
            <person name="Simpson S."/>
            <person name="Morris K."/>
            <person name="Thomas K."/>
            <person name="Gtari M."/>
            <person name="Tisa L.S."/>
        </authorList>
    </citation>
    <scope>NUCLEOTIDE SEQUENCE [LARGE SCALE GENOMIC DNA]</scope>
    <source>
        <strain evidence="4">NRRL B-16219</strain>
    </source>
</reference>
<evidence type="ECO:0000256" key="1">
    <source>
        <dbReference type="SAM" id="MobiDB-lite"/>
    </source>
</evidence>
<dbReference type="RefSeq" id="WP_071067155.1">
    <property type="nucleotide sequence ID" value="NZ_MAXA01000280.1"/>
</dbReference>
<dbReference type="Pfam" id="PF11209">
    <property type="entry name" value="LmeA"/>
    <property type="match status" value="1"/>
</dbReference>
<organism evidence="3 4">
    <name type="scientific">Parafrankia soli</name>
    <dbReference type="NCBI Taxonomy" id="2599596"/>
    <lineage>
        <taxon>Bacteria</taxon>
        <taxon>Bacillati</taxon>
        <taxon>Actinomycetota</taxon>
        <taxon>Actinomycetes</taxon>
        <taxon>Frankiales</taxon>
        <taxon>Frankiaceae</taxon>
        <taxon>Parafrankia</taxon>
    </lineage>
</organism>
<dbReference type="OrthoDB" id="3215846at2"/>
<keyword evidence="4" id="KW-1185">Reference proteome</keyword>
<feature type="compositionally biased region" description="Basic and acidic residues" evidence="1">
    <location>
        <begin position="93"/>
        <end position="108"/>
    </location>
</feature>
<keyword evidence="2" id="KW-1133">Transmembrane helix</keyword>
<dbReference type="AlphaFoldDB" id="A0A1S1PHT9"/>
<feature type="transmembrane region" description="Helical" evidence="2">
    <location>
        <begin position="147"/>
        <end position="164"/>
    </location>
</feature>
<proteinExistence type="predicted"/>